<dbReference type="Proteomes" id="UP000234484">
    <property type="component" value="Unassembled WGS sequence"/>
</dbReference>
<protein>
    <submittedName>
        <fullName evidence="1">Uncharacterized protein</fullName>
    </submittedName>
</protein>
<feature type="non-terminal residue" evidence="1">
    <location>
        <position position="120"/>
    </location>
</feature>
<organism evidence="1 2">
    <name type="scientific">Natronobacterium gregoryi (strain ATCC 43098 / DSM 3393 / CCM 3738 / CIP 104747 / IAM 13177 / JCM 8860 / NBRC 102187 / NCIMB 2189 / SP2)</name>
    <dbReference type="NCBI Taxonomy" id="797304"/>
    <lineage>
        <taxon>Archaea</taxon>
        <taxon>Methanobacteriati</taxon>
        <taxon>Methanobacteriota</taxon>
        <taxon>Stenosarchaea group</taxon>
        <taxon>Halobacteria</taxon>
        <taxon>Halobacteriales</taxon>
        <taxon>Natrialbaceae</taxon>
        <taxon>Natronobacterium</taxon>
    </lineage>
</organism>
<dbReference type="RefSeq" id="WP_143707687.1">
    <property type="nucleotide sequence ID" value="NZ_PKKI01000148.1"/>
</dbReference>
<feature type="non-terminal residue" evidence="1">
    <location>
        <position position="1"/>
    </location>
</feature>
<name>A0A2J4J9U3_NATGS</name>
<accession>A0A2J4J9U3</accession>
<comment type="caution">
    <text evidence="1">The sequence shown here is derived from an EMBL/GenBank/DDBJ whole genome shotgun (WGS) entry which is preliminary data.</text>
</comment>
<reference evidence="1 2" key="1">
    <citation type="submission" date="2017-12" db="EMBL/GenBank/DDBJ databases">
        <title>The characterization of oligonucleotides binding to NgAgo.</title>
        <authorList>
            <person name="Jiang L."/>
            <person name="He B."/>
            <person name="Kang J."/>
            <person name="Yu M."/>
            <person name="Li N."/>
            <person name="Fang Y."/>
            <person name="Tang Z."/>
            <person name="Wu P."/>
            <person name="Yao P."/>
            <person name="Huang J."/>
        </authorList>
    </citation>
    <scope>NUCLEOTIDE SEQUENCE [LARGE SCALE GENOMIC DNA]</scope>
    <source>
        <strain evidence="1 2">SP2</strain>
        <tissue evidence="1">Freeze-dried powder thallus</tissue>
    </source>
</reference>
<evidence type="ECO:0000313" key="1">
    <source>
        <dbReference type="EMBL" id="PLK17563.1"/>
    </source>
</evidence>
<proteinExistence type="predicted"/>
<dbReference type="AlphaFoldDB" id="A0A2J4J9U3"/>
<dbReference type="EMBL" id="PKKI01000148">
    <property type="protein sequence ID" value="PLK17563.1"/>
    <property type="molecule type" value="Genomic_DNA"/>
</dbReference>
<gene>
    <name evidence="1" type="ORF">CYV19_19090</name>
</gene>
<evidence type="ECO:0000313" key="2">
    <source>
        <dbReference type="Proteomes" id="UP000234484"/>
    </source>
</evidence>
<sequence>RVALEERSGRAVELLNETRAVQEAYAENELAFETGQIDEGTYEAERERLESEFAAVHAEARETLTDEEYAVFASLLLDTREVQGELFQVGVQFERGQIGQAEFQQRTAELGAQLEGIYDA</sequence>